<keyword evidence="6" id="KW-0106">Calcium</keyword>
<comment type="caution">
    <text evidence="9">The sequence shown here is derived from an EMBL/GenBank/DDBJ whole genome shotgun (WGS) entry which is preliminary data.</text>
</comment>
<dbReference type="GO" id="GO:0036503">
    <property type="term" value="P:ERAD pathway"/>
    <property type="evidence" value="ECO:0007669"/>
    <property type="project" value="UniProtKB-ARBA"/>
</dbReference>
<sequence>MTDVGIKEMRLEAERMFYHGFENYMKHAFPDDELKPISCAPLTRDRANPAHIELNDALGNYSLTLIDSLSTLAIMASSPSTTGSKNKALSYFQKGVGALVEQYGDGTSGETGKGKRATGFDVDSKVQVFETVIRGVGGLLSAHLFAVGDLPIKGYHPKEQSSSKNDGGDEVLSIQWPNGFVYEGQLLRLAQDLGRRILPAFYTTTGIPYPRVNLRYGVPFYVNSPLNQNAEIGQCQATQGSKVELTETCSAGAGSLVLEFATLSRLTGDLRYEQLAKRAFWSVWERKSSIGLVGAGIDAETGLWLSGYTGIGAGIDSFYEYAHKASVLLSGSSLSRDQPLNLTERTPTSVQTRVVSEEQQTAEAFGRVWQESHASIKRHLYRGDMYIHPHYVQADLYTGASRAFWLDSLSAFYPGLLATTGNLEEAIETHLLATALWTRYSALPERWSASTGSIESGLSWWGGRPEFIESTYHLYRVTRDPWYLHVGEMTLRDIKRRCWTKCGWAGLQDVRNGDLSDRMESFFLGETTKYLFLLFDEDHPLNKLDAPFVFSTEGHPLILSRRISERSLHSRSLQTGMNREDDSDDSQGQPTCPLPPAMVPFSLSATAARADIFHAANLARLHLMPTRDDIESPLAEYSRDHPSISISDVRSPSNYTYFPWTLPLELIPHNATCSKITARHTFDITFPTGPNMLMGPGFLQRVGNGILINSMGGVRLGMIQDVPFETDDGTIGKEYRVQAINNILLGKDERIFIAKDTASNVVNPLDPNFTRVRDTSMLDLIVDIQPLGESQTQGPTSGSVKENESSASGPSPIVDASVAANPDVASNMKQAFSSLLQHVASLIVDPTPAPPPPTIKQYPREYVAAVLPVGVGVAPLPDVDDALGPDIHGAPQGDVPWHSIYVTDENCNSILPASVPKEHQVIVIKRGGCSFDEKLRNIPTFAPSKKSLQLVVVVSYEDEPGLPSGWLIRPLLESQQTTASGLLRHNPIAMVMVGGGEGTYGIFEKAVGLGLKRRYSMQAQGVPISNLVIL</sequence>
<evidence type="ECO:0000313" key="10">
    <source>
        <dbReference type="Proteomes" id="UP000664534"/>
    </source>
</evidence>
<protein>
    <recommendedName>
        <fullName evidence="7">alpha-1,2-Mannosidase</fullName>
        <ecNumber evidence="7">3.2.1.-</ecNumber>
    </recommendedName>
</protein>
<dbReference type="PRINTS" id="PR00747">
    <property type="entry name" value="GLYHDRLASE47"/>
</dbReference>
<dbReference type="InterPro" id="IPR001382">
    <property type="entry name" value="Glyco_hydro_47"/>
</dbReference>
<dbReference type="GO" id="GO:0016020">
    <property type="term" value="C:membrane"/>
    <property type="evidence" value="ECO:0007669"/>
    <property type="project" value="InterPro"/>
</dbReference>
<evidence type="ECO:0000256" key="4">
    <source>
        <dbReference type="ARBA" id="ARBA00023180"/>
    </source>
</evidence>
<dbReference type="Proteomes" id="UP000664534">
    <property type="component" value="Unassembled WGS sequence"/>
</dbReference>
<evidence type="ECO:0000313" key="9">
    <source>
        <dbReference type="EMBL" id="CAF9940993.1"/>
    </source>
</evidence>
<feature type="active site" description="Proton donor" evidence="5">
    <location>
        <position position="445"/>
    </location>
</feature>
<feature type="active site" evidence="5">
    <location>
        <position position="466"/>
    </location>
</feature>
<dbReference type="GO" id="GO:0044322">
    <property type="term" value="C:endoplasmic reticulum quality control compartment"/>
    <property type="evidence" value="ECO:0007669"/>
    <property type="project" value="GOC"/>
</dbReference>
<accession>A0A8H3J5A1</accession>
<evidence type="ECO:0000256" key="3">
    <source>
        <dbReference type="ARBA" id="ARBA00022824"/>
    </source>
</evidence>
<feature type="active site" description="Proton donor" evidence="5">
    <location>
        <position position="130"/>
    </location>
</feature>
<dbReference type="AlphaFoldDB" id="A0A8H3J5A1"/>
<organism evidence="9 10">
    <name type="scientific">Imshaugia aleurites</name>
    <dbReference type="NCBI Taxonomy" id="172621"/>
    <lineage>
        <taxon>Eukaryota</taxon>
        <taxon>Fungi</taxon>
        <taxon>Dikarya</taxon>
        <taxon>Ascomycota</taxon>
        <taxon>Pezizomycotina</taxon>
        <taxon>Lecanoromycetes</taxon>
        <taxon>OSLEUM clade</taxon>
        <taxon>Lecanoromycetidae</taxon>
        <taxon>Lecanorales</taxon>
        <taxon>Lecanorineae</taxon>
        <taxon>Parmeliaceae</taxon>
        <taxon>Imshaugia</taxon>
    </lineage>
</organism>
<dbReference type="EMBL" id="CAJPDT010000139">
    <property type="protein sequence ID" value="CAF9940993.1"/>
    <property type="molecule type" value="Genomic_DNA"/>
</dbReference>
<keyword evidence="10" id="KW-1185">Reference proteome</keyword>
<feature type="region of interest" description="Disordered" evidence="8">
    <location>
        <begin position="570"/>
        <end position="595"/>
    </location>
</feature>
<dbReference type="UniPathway" id="UPA00378"/>
<comment type="subcellular location">
    <subcellularLocation>
        <location evidence="1">Endoplasmic reticulum</location>
    </subcellularLocation>
</comment>
<reference evidence="9" key="1">
    <citation type="submission" date="2021-03" db="EMBL/GenBank/DDBJ databases">
        <authorList>
            <person name="Tagirdzhanova G."/>
        </authorList>
    </citation>
    <scope>NUCLEOTIDE SEQUENCE</scope>
</reference>
<dbReference type="SUPFAM" id="SSF48225">
    <property type="entry name" value="Seven-hairpin glycosidases"/>
    <property type="match status" value="1"/>
</dbReference>
<proteinExistence type="inferred from homology"/>
<dbReference type="GO" id="GO:0004571">
    <property type="term" value="F:mannosyl-oligosaccharide 1,2-alpha-mannosidase activity"/>
    <property type="evidence" value="ECO:0007669"/>
    <property type="project" value="InterPro"/>
</dbReference>
<dbReference type="GO" id="GO:0005975">
    <property type="term" value="P:carbohydrate metabolic process"/>
    <property type="evidence" value="ECO:0007669"/>
    <property type="project" value="InterPro"/>
</dbReference>
<evidence type="ECO:0000256" key="1">
    <source>
        <dbReference type="ARBA" id="ARBA00004240"/>
    </source>
</evidence>
<dbReference type="InterPro" id="IPR012341">
    <property type="entry name" value="6hp_glycosidase-like_sf"/>
</dbReference>
<dbReference type="OrthoDB" id="8118055at2759"/>
<name>A0A8H3J5A1_9LECA</name>
<evidence type="ECO:0000256" key="5">
    <source>
        <dbReference type="PIRSR" id="PIRSR601382-1"/>
    </source>
</evidence>
<dbReference type="InterPro" id="IPR036026">
    <property type="entry name" value="Seven-hairpin_glycosidases"/>
</dbReference>
<evidence type="ECO:0000256" key="2">
    <source>
        <dbReference type="ARBA" id="ARBA00007658"/>
    </source>
</evidence>
<dbReference type="Gene3D" id="1.50.10.10">
    <property type="match status" value="1"/>
</dbReference>
<feature type="binding site" evidence="6">
    <location>
        <position position="552"/>
    </location>
    <ligand>
        <name>Ca(2+)</name>
        <dbReference type="ChEBI" id="CHEBI:29108"/>
    </ligand>
</feature>
<dbReference type="EC" id="3.2.1.-" evidence="7"/>
<feature type="region of interest" description="Disordered" evidence="8">
    <location>
        <begin position="787"/>
        <end position="814"/>
    </location>
</feature>
<dbReference type="PANTHER" id="PTHR45679:SF5">
    <property type="entry name" value="ER DEGRADATION-ENHANCING ALPHA-MANNOSIDASE-LIKE PROTEIN 1"/>
    <property type="match status" value="1"/>
</dbReference>
<keyword evidence="7" id="KW-0378">Hydrolase</keyword>
<keyword evidence="6" id="KW-0479">Metal-binding</keyword>
<feature type="compositionally biased region" description="Polar residues" evidence="8">
    <location>
        <begin position="788"/>
        <end position="809"/>
    </location>
</feature>
<evidence type="ECO:0000256" key="8">
    <source>
        <dbReference type="SAM" id="MobiDB-lite"/>
    </source>
</evidence>
<dbReference type="GO" id="GO:0005509">
    <property type="term" value="F:calcium ion binding"/>
    <property type="evidence" value="ECO:0007669"/>
    <property type="project" value="InterPro"/>
</dbReference>
<gene>
    <name evidence="9" type="primary">MNL1</name>
    <name evidence="9" type="ORF">IMSHALPRED_002244</name>
</gene>
<evidence type="ECO:0000256" key="6">
    <source>
        <dbReference type="PIRSR" id="PIRSR601382-2"/>
    </source>
</evidence>
<dbReference type="InterPro" id="IPR044674">
    <property type="entry name" value="EDEM1/2/3"/>
</dbReference>
<comment type="similarity">
    <text evidence="2 7">Belongs to the glycosyl hydrolase 47 family.</text>
</comment>
<dbReference type="GO" id="GO:1904380">
    <property type="term" value="P:endoplasmic reticulum mannose trimming"/>
    <property type="evidence" value="ECO:0007669"/>
    <property type="project" value="InterPro"/>
</dbReference>
<keyword evidence="4" id="KW-0325">Glycoprotein</keyword>
<dbReference type="Pfam" id="PF01532">
    <property type="entry name" value="Glyco_hydro_47"/>
    <property type="match status" value="1"/>
</dbReference>
<keyword evidence="3" id="KW-0256">Endoplasmic reticulum</keyword>
<dbReference type="PANTHER" id="PTHR45679">
    <property type="entry name" value="ER DEGRADATION-ENHANCING ALPHA-MANNOSIDASE-LIKE PROTEIN 2"/>
    <property type="match status" value="1"/>
</dbReference>
<comment type="cofactor">
    <cofactor evidence="6">
        <name>Ca(2+)</name>
        <dbReference type="ChEBI" id="CHEBI:29108"/>
    </cofactor>
</comment>
<feature type="active site" evidence="5">
    <location>
        <position position="316"/>
    </location>
</feature>
<keyword evidence="7" id="KW-0326">Glycosidase</keyword>
<evidence type="ECO:0000256" key="7">
    <source>
        <dbReference type="RuleBase" id="RU361193"/>
    </source>
</evidence>